<evidence type="ECO:0000313" key="2">
    <source>
        <dbReference type="Proteomes" id="UP000785613"/>
    </source>
</evidence>
<comment type="caution">
    <text evidence="1">The sequence shown here is derived from an EMBL/GenBank/DDBJ whole genome shotgun (WGS) entry which is preliminary data.</text>
</comment>
<dbReference type="EMBL" id="VUYU01000037">
    <property type="protein sequence ID" value="NHZ38000.1"/>
    <property type="molecule type" value="Genomic_DNA"/>
</dbReference>
<keyword evidence="2" id="KW-1185">Reference proteome</keyword>
<gene>
    <name evidence="1" type="ORF">F0185_31070</name>
</gene>
<dbReference type="RefSeq" id="WP_167232139.1">
    <property type="nucleotide sequence ID" value="NZ_VUYU01000037.1"/>
</dbReference>
<protein>
    <submittedName>
        <fullName evidence="1">Uncharacterized protein</fullName>
    </submittedName>
</protein>
<dbReference type="Proteomes" id="UP000785613">
    <property type="component" value="Unassembled WGS sequence"/>
</dbReference>
<organism evidence="1 2">
    <name type="scientific">Massilia rubra</name>
    <dbReference type="NCBI Taxonomy" id="2607910"/>
    <lineage>
        <taxon>Bacteria</taxon>
        <taxon>Pseudomonadati</taxon>
        <taxon>Pseudomonadota</taxon>
        <taxon>Betaproteobacteria</taxon>
        <taxon>Burkholderiales</taxon>
        <taxon>Oxalobacteraceae</taxon>
        <taxon>Telluria group</taxon>
        <taxon>Massilia</taxon>
    </lineage>
</organism>
<evidence type="ECO:0000313" key="1">
    <source>
        <dbReference type="EMBL" id="NHZ38000.1"/>
    </source>
</evidence>
<reference evidence="1 2" key="1">
    <citation type="submission" date="2019-09" db="EMBL/GenBank/DDBJ databases">
        <title>Taxonomy of Antarctic Massilia spp.: description of Massilia rubra sp. nov., Massilia aquatica sp. nov., Massilia mucilaginosa sp. nov., Massilia frigida sp. nov. isolated from streams, lakes and regoliths.</title>
        <authorList>
            <person name="Holochova P."/>
            <person name="Sedlacek I."/>
            <person name="Kralova S."/>
            <person name="Maslanova I."/>
            <person name="Busse H.-J."/>
            <person name="Stankova E."/>
            <person name="Vrbovska V."/>
            <person name="Kovarovic V."/>
            <person name="Bartak M."/>
            <person name="Svec P."/>
            <person name="Pantucek R."/>
        </authorList>
    </citation>
    <scope>NUCLEOTIDE SEQUENCE [LARGE SCALE GENOMIC DNA]</scope>
    <source>
        <strain evidence="1 2">CCM 8692</strain>
    </source>
</reference>
<accession>A0ABX0LTN8</accession>
<name>A0ABX0LTN8_9BURK</name>
<proteinExistence type="predicted"/>
<sequence length="476" mass="51824">MPQLALADFPPAVAHAAASPDCDWVARFKVVQQFALPLMPVFVQRGTALIEAGAGRGWVGAMRELFGEEGLKACMRQFALHERGMLAETTNGTKLCSLMCTLRDTIDRILLPHIGDPGADSLFQDSERIGMLASTAALAVTRQAPHGWSPALSCDHPDIIKKFLWPALDHPSGAAWLRPLCEQLAGGQLWLLADGEFAPQGGPGARACALHITAEWPQWCQRVRALLVEGVRRGWIDSAQAEAVIARHPLLEPWYLLATPESEAGLEALTANLRARLPQRLRELAASKAFSPEEVIDLCYDIHRRGAAVFRLQQPWCYLAGTDALVGVLTWVASRKRKLGVRTVNDWADLMRHLAFVDDAEPAQMAALAQQLGQFPPAALLEVLPWCGRAQALVLEALGMAQLEPLRCWLMRQVGQDPACVRVPVDEMGNYKKVAGAPLDEPAAIAALHGVDEAACAELMTIYVKAGMFKMAGAVR</sequence>